<dbReference type="SUPFAM" id="SSF53335">
    <property type="entry name" value="S-adenosyl-L-methionine-dependent methyltransferases"/>
    <property type="match status" value="1"/>
</dbReference>
<evidence type="ECO:0000313" key="2">
    <source>
        <dbReference type="EMBL" id="EDQ85629.1"/>
    </source>
</evidence>
<proteinExistence type="predicted"/>
<gene>
    <name evidence="2" type="ORF">MONBRDRAFT_29030</name>
</gene>
<dbReference type="GeneID" id="5894797"/>
<dbReference type="RefSeq" id="XP_001749578.1">
    <property type="nucleotide sequence ID" value="XM_001749526.1"/>
</dbReference>
<protein>
    <recommendedName>
        <fullName evidence="1">Methyltransferase FkbM domain-containing protein</fullName>
    </recommendedName>
</protein>
<dbReference type="PANTHER" id="PTHR34203:SF15">
    <property type="entry name" value="SLL1173 PROTEIN"/>
    <property type="match status" value="1"/>
</dbReference>
<reference evidence="2 3" key="1">
    <citation type="journal article" date="2008" name="Nature">
        <title>The genome of the choanoflagellate Monosiga brevicollis and the origin of metazoans.</title>
        <authorList>
            <consortium name="JGI Sequencing"/>
            <person name="King N."/>
            <person name="Westbrook M.J."/>
            <person name="Young S.L."/>
            <person name="Kuo A."/>
            <person name="Abedin M."/>
            <person name="Chapman J."/>
            <person name="Fairclough S."/>
            <person name="Hellsten U."/>
            <person name="Isogai Y."/>
            <person name="Letunic I."/>
            <person name="Marr M."/>
            <person name="Pincus D."/>
            <person name="Putnam N."/>
            <person name="Rokas A."/>
            <person name="Wright K.J."/>
            <person name="Zuzow R."/>
            <person name="Dirks W."/>
            <person name="Good M."/>
            <person name="Goodstein D."/>
            <person name="Lemons D."/>
            <person name="Li W."/>
            <person name="Lyons J.B."/>
            <person name="Morris A."/>
            <person name="Nichols S."/>
            <person name="Richter D.J."/>
            <person name="Salamov A."/>
            <person name="Bork P."/>
            <person name="Lim W.A."/>
            <person name="Manning G."/>
            <person name="Miller W.T."/>
            <person name="McGinnis W."/>
            <person name="Shapiro H."/>
            <person name="Tjian R."/>
            <person name="Grigoriev I.V."/>
            <person name="Rokhsar D."/>
        </authorList>
    </citation>
    <scope>NUCLEOTIDE SEQUENCE [LARGE SCALE GENOMIC DNA]</scope>
    <source>
        <strain evidence="3">MX1 / ATCC 50154</strain>
    </source>
</reference>
<dbReference type="InterPro" id="IPR006342">
    <property type="entry name" value="FkbM_mtfrase"/>
</dbReference>
<feature type="domain" description="Methyltransferase FkbM" evidence="1">
    <location>
        <begin position="113"/>
        <end position="227"/>
    </location>
</feature>
<dbReference type="PANTHER" id="PTHR34203">
    <property type="entry name" value="METHYLTRANSFERASE, FKBM FAMILY PROTEIN"/>
    <property type="match status" value="1"/>
</dbReference>
<dbReference type="NCBIfam" id="TIGR01444">
    <property type="entry name" value="fkbM_fam"/>
    <property type="match status" value="1"/>
</dbReference>
<keyword evidence="3" id="KW-1185">Reference proteome</keyword>
<name>A9V9W8_MONBE</name>
<dbReference type="EMBL" id="CH991572">
    <property type="protein sequence ID" value="EDQ85629.1"/>
    <property type="molecule type" value="Genomic_DNA"/>
</dbReference>
<accession>A9V9W8</accession>
<dbReference type="InterPro" id="IPR029063">
    <property type="entry name" value="SAM-dependent_MTases_sf"/>
</dbReference>
<dbReference type="InParanoid" id="A9V9W8"/>
<dbReference type="Pfam" id="PF05050">
    <property type="entry name" value="Methyltransf_21"/>
    <property type="match status" value="1"/>
</dbReference>
<dbReference type="eggNOG" id="ENOG502SBUK">
    <property type="taxonomic scope" value="Eukaryota"/>
</dbReference>
<dbReference type="KEGG" id="mbr:MONBRDRAFT_29030"/>
<evidence type="ECO:0000313" key="3">
    <source>
        <dbReference type="Proteomes" id="UP000001357"/>
    </source>
</evidence>
<dbReference type="AlphaFoldDB" id="A9V9W8"/>
<dbReference type="GO" id="GO:0008171">
    <property type="term" value="F:O-methyltransferase activity"/>
    <property type="evidence" value="ECO:0000318"/>
    <property type="project" value="GO_Central"/>
</dbReference>
<dbReference type="InterPro" id="IPR052514">
    <property type="entry name" value="SAM-dependent_MTase"/>
</dbReference>
<dbReference type="Gene3D" id="3.40.50.150">
    <property type="entry name" value="Vaccinia Virus protein VP39"/>
    <property type="match status" value="1"/>
</dbReference>
<organism evidence="2 3">
    <name type="scientific">Monosiga brevicollis</name>
    <name type="common">Choanoflagellate</name>
    <dbReference type="NCBI Taxonomy" id="81824"/>
    <lineage>
        <taxon>Eukaryota</taxon>
        <taxon>Choanoflagellata</taxon>
        <taxon>Craspedida</taxon>
        <taxon>Salpingoecidae</taxon>
        <taxon>Monosiga</taxon>
    </lineage>
</organism>
<sequence>MASCSPIVTRGTSAPTNVDAPTTAATTLNGARTLPALNFWNALLTANMAGLIGPNALGAEAWDLRSSYGFSLNHQNDGVFKWFIDRLCSGQWEPQSFAILKEYVREDSLVLDIGAWLGPLALYALAVAPGSRVLAVEPDPVARQLLADNLRLNRALLQADQRVTVCAHALAQTSGTATFGNAHYGFGDSMSKLGDGDLVVPTLSWEQFVHQYQVDLDVVSLIKMDIEVSGGEEHVVPDMASHIAAHRAQGGQVPPLYLSLHTPSYSCGAETTLQLLQHILRCYDQLLLLEAQVVTSNIDKCRCFVEKHGHGSVLCVVSPDANR</sequence>
<dbReference type="Proteomes" id="UP000001357">
    <property type="component" value="Unassembled WGS sequence"/>
</dbReference>
<evidence type="ECO:0000259" key="1">
    <source>
        <dbReference type="Pfam" id="PF05050"/>
    </source>
</evidence>